<gene>
    <name evidence="2" type="ORF">ESZ00_06665</name>
</gene>
<feature type="transmembrane region" description="Helical" evidence="1">
    <location>
        <begin position="109"/>
        <end position="133"/>
    </location>
</feature>
<name>A0A4Q1SIW8_9BACT</name>
<evidence type="ECO:0000256" key="1">
    <source>
        <dbReference type="SAM" id="Phobius"/>
    </source>
</evidence>
<dbReference type="AlphaFoldDB" id="A0A4Q1SIW8"/>
<sequence>MPHSSHRLRKFRFNRPQQIAAVLLALLLGQCLWVANRCTLSEQDYRFARCGREMWEKPSPLAGYFTTCGNIHDGTLAYRAAGLPLTIQRIFAGQAATTSTWEMRHEVEWIGLLLRLPFIAAALALGGCLWWVTRRLFGNVGGYIALSLYCFSPPVIASAVAPNNELWAAYGLFAAVYTAIGVSHAMQGPRKKWRPRIVLLTVIFGITAAAHLSAFLIALLLSIVFMAYLAEGKRAYLPTLLIVWVLGALAILFAFYGFRPEAFSYVFRSNVAALRPSLDSVRVLFRPMTDAGITLAAAAALGLWAAMRRSRYFGNSTPLAVAVLLLCITTTGVPTLTSLWALPFVLTFVGGVFADVLELERPRRAAVAWRWITVALILCQAALCIAGLPLLVP</sequence>
<dbReference type="OrthoDB" id="104153at2"/>
<keyword evidence="1" id="KW-0472">Membrane</keyword>
<dbReference type="RefSeq" id="WP_129207343.1">
    <property type="nucleotide sequence ID" value="NZ_BMGU01000001.1"/>
</dbReference>
<feature type="transmembrane region" description="Helical" evidence="1">
    <location>
        <begin position="236"/>
        <end position="258"/>
    </location>
</feature>
<evidence type="ECO:0008006" key="4">
    <source>
        <dbReference type="Google" id="ProtNLM"/>
    </source>
</evidence>
<keyword evidence="1" id="KW-1133">Transmembrane helix</keyword>
<proteinExistence type="predicted"/>
<organism evidence="2 3">
    <name type="scientific">Silvibacterium dinghuense</name>
    <dbReference type="NCBI Taxonomy" id="1560006"/>
    <lineage>
        <taxon>Bacteria</taxon>
        <taxon>Pseudomonadati</taxon>
        <taxon>Acidobacteriota</taxon>
        <taxon>Terriglobia</taxon>
        <taxon>Terriglobales</taxon>
        <taxon>Acidobacteriaceae</taxon>
        <taxon>Silvibacterium</taxon>
    </lineage>
</organism>
<evidence type="ECO:0000313" key="3">
    <source>
        <dbReference type="Proteomes" id="UP000290253"/>
    </source>
</evidence>
<accession>A0A4Q1SIW8</accession>
<reference evidence="2 3" key="1">
    <citation type="journal article" date="2016" name="Int. J. Syst. Evol. Microbiol.">
        <title>Acidipila dinghuensis sp. nov., an acidobacterium isolated from forest soil.</title>
        <authorList>
            <person name="Jiang Y.W."/>
            <person name="Wang J."/>
            <person name="Chen M.H."/>
            <person name="Lv Y.Y."/>
            <person name="Qiu L.H."/>
        </authorList>
    </citation>
    <scope>NUCLEOTIDE SEQUENCE [LARGE SCALE GENOMIC DNA]</scope>
    <source>
        <strain evidence="2 3">DHOF10</strain>
    </source>
</reference>
<protein>
    <recommendedName>
        <fullName evidence="4">Glycosyltransferase RgtA/B/C/D-like domain-containing protein</fullName>
    </recommendedName>
</protein>
<dbReference type="EMBL" id="SDMK01000001">
    <property type="protein sequence ID" value="RXS97564.1"/>
    <property type="molecule type" value="Genomic_DNA"/>
</dbReference>
<feature type="transmembrane region" description="Helical" evidence="1">
    <location>
        <begin position="339"/>
        <end position="357"/>
    </location>
</feature>
<evidence type="ECO:0000313" key="2">
    <source>
        <dbReference type="EMBL" id="RXS97564.1"/>
    </source>
</evidence>
<keyword evidence="3" id="KW-1185">Reference proteome</keyword>
<feature type="transmembrane region" description="Helical" evidence="1">
    <location>
        <begin position="312"/>
        <end position="333"/>
    </location>
</feature>
<dbReference type="Proteomes" id="UP000290253">
    <property type="component" value="Unassembled WGS sequence"/>
</dbReference>
<feature type="transmembrane region" description="Helical" evidence="1">
    <location>
        <begin position="167"/>
        <end position="185"/>
    </location>
</feature>
<feature type="transmembrane region" description="Helical" evidence="1">
    <location>
        <begin position="369"/>
        <end position="392"/>
    </location>
</feature>
<comment type="caution">
    <text evidence="2">The sequence shown here is derived from an EMBL/GenBank/DDBJ whole genome shotgun (WGS) entry which is preliminary data.</text>
</comment>
<feature type="transmembrane region" description="Helical" evidence="1">
    <location>
        <begin position="197"/>
        <end position="230"/>
    </location>
</feature>
<feature type="transmembrane region" description="Helical" evidence="1">
    <location>
        <begin position="140"/>
        <end position="161"/>
    </location>
</feature>
<keyword evidence="1" id="KW-0812">Transmembrane</keyword>